<dbReference type="OrthoDB" id="6513770at2759"/>
<protein>
    <recommendedName>
        <fullName evidence="1">Endonuclease/exonuclease/phosphatase domain-containing protein</fullName>
    </recommendedName>
</protein>
<dbReference type="InterPro" id="IPR005135">
    <property type="entry name" value="Endo/exonuclease/phosphatase"/>
</dbReference>
<dbReference type="VEuPathDB" id="VectorBase:HLOH_052563"/>
<sequence>MRPLIILRDVNALHTQWGYRYQSKRGKQLTPAIEQQGITILDEPGTPTRMSTSTCMDSTPELSLLKGHLDVTWQNIGTNLGSNHIISVIRRVPNFPEHVCQARITD</sequence>
<keyword evidence="3" id="KW-1185">Reference proteome</keyword>
<dbReference type="AlphaFoldDB" id="A0A9J6HD34"/>
<organism evidence="2 3">
    <name type="scientific">Haemaphysalis longicornis</name>
    <name type="common">Bush tick</name>
    <dbReference type="NCBI Taxonomy" id="44386"/>
    <lineage>
        <taxon>Eukaryota</taxon>
        <taxon>Metazoa</taxon>
        <taxon>Ecdysozoa</taxon>
        <taxon>Arthropoda</taxon>
        <taxon>Chelicerata</taxon>
        <taxon>Arachnida</taxon>
        <taxon>Acari</taxon>
        <taxon>Parasitiformes</taxon>
        <taxon>Ixodida</taxon>
        <taxon>Ixodoidea</taxon>
        <taxon>Ixodidae</taxon>
        <taxon>Haemaphysalinae</taxon>
        <taxon>Haemaphysalis</taxon>
    </lineage>
</organism>
<dbReference type="InterPro" id="IPR036691">
    <property type="entry name" value="Endo/exonu/phosph_ase_sf"/>
</dbReference>
<dbReference type="OMA" id="VCQARIT"/>
<dbReference type="EMBL" id="JABSTR010003417">
    <property type="protein sequence ID" value="KAH9384897.1"/>
    <property type="molecule type" value="Genomic_DNA"/>
</dbReference>
<dbReference type="Gene3D" id="3.60.10.10">
    <property type="entry name" value="Endonuclease/exonuclease/phosphatase"/>
    <property type="match status" value="1"/>
</dbReference>
<dbReference type="SUPFAM" id="SSF56219">
    <property type="entry name" value="DNase I-like"/>
    <property type="match status" value="1"/>
</dbReference>
<evidence type="ECO:0000313" key="3">
    <source>
        <dbReference type="Proteomes" id="UP000821853"/>
    </source>
</evidence>
<dbReference type="GO" id="GO:0003824">
    <property type="term" value="F:catalytic activity"/>
    <property type="evidence" value="ECO:0007669"/>
    <property type="project" value="InterPro"/>
</dbReference>
<dbReference type="Pfam" id="PF14529">
    <property type="entry name" value="Exo_endo_phos_2"/>
    <property type="match status" value="1"/>
</dbReference>
<proteinExistence type="predicted"/>
<feature type="domain" description="Endonuclease/exonuclease/phosphatase" evidence="1">
    <location>
        <begin position="3"/>
        <end position="86"/>
    </location>
</feature>
<reference evidence="2 3" key="1">
    <citation type="journal article" date="2020" name="Cell">
        <title>Large-Scale Comparative Analyses of Tick Genomes Elucidate Their Genetic Diversity and Vector Capacities.</title>
        <authorList>
            <consortium name="Tick Genome and Microbiome Consortium (TIGMIC)"/>
            <person name="Jia N."/>
            <person name="Wang J."/>
            <person name="Shi W."/>
            <person name="Du L."/>
            <person name="Sun Y."/>
            <person name="Zhan W."/>
            <person name="Jiang J.F."/>
            <person name="Wang Q."/>
            <person name="Zhang B."/>
            <person name="Ji P."/>
            <person name="Bell-Sakyi L."/>
            <person name="Cui X.M."/>
            <person name="Yuan T.T."/>
            <person name="Jiang B.G."/>
            <person name="Yang W.F."/>
            <person name="Lam T.T."/>
            <person name="Chang Q.C."/>
            <person name="Ding S.J."/>
            <person name="Wang X.J."/>
            <person name="Zhu J.G."/>
            <person name="Ruan X.D."/>
            <person name="Zhao L."/>
            <person name="Wei J.T."/>
            <person name="Ye R.Z."/>
            <person name="Que T.C."/>
            <person name="Du C.H."/>
            <person name="Zhou Y.H."/>
            <person name="Cheng J.X."/>
            <person name="Dai P.F."/>
            <person name="Guo W.B."/>
            <person name="Han X.H."/>
            <person name="Huang E.J."/>
            <person name="Li L.F."/>
            <person name="Wei W."/>
            <person name="Gao Y.C."/>
            <person name="Liu J.Z."/>
            <person name="Shao H.Z."/>
            <person name="Wang X."/>
            <person name="Wang C.C."/>
            <person name="Yang T.C."/>
            <person name="Huo Q.B."/>
            <person name="Li W."/>
            <person name="Chen H.Y."/>
            <person name="Chen S.E."/>
            <person name="Zhou L.G."/>
            <person name="Ni X.B."/>
            <person name="Tian J.H."/>
            <person name="Sheng Y."/>
            <person name="Liu T."/>
            <person name="Pan Y.S."/>
            <person name="Xia L.Y."/>
            <person name="Li J."/>
            <person name="Zhao F."/>
            <person name="Cao W.C."/>
        </authorList>
    </citation>
    <scope>NUCLEOTIDE SEQUENCE [LARGE SCALE GENOMIC DNA]</scope>
    <source>
        <strain evidence="2">HaeL-2018</strain>
    </source>
</reference>
<gene>
    <name evidence="2" type="ORF">HPB48_026927</name>
</gene>
<accession>A0A9J6HD34</accession>
<evidence type="ECO:0000313" key="2">
    <source>
        <dbReference type="EMBL" id="KAH9384897.1"/>
    </source>
</evidence>
<name>A0A9J6HD34_HAELO</name>
<comment type="caution">
    <text evidence="2">The sequence shown here is derived from an EMBL/GenBank/DDBJ whole genome shotgun (WGS) entry which is preliminary data.</text>
</comment>
<evidence type="ECO:0000259" key="1">
    <source>
        <dbReference type="Pfam" id="PF14529"/>
    </source>
</evidence>
<dbReference type="Proteomes" id="UP000821853">
    <property type="component" value="Unassembled WGS sequence"/>
</dbReference>